<dbReference type="InterPro" id="IPR000917">
    <property type="entry name" value="Sulfatase_N"/>
</dbReference>
<evidence type="ECO:0000259" key="5">
    <source>
        <dbReference type="Pfam" id="PF00884"/>
    </source>
</evidence>
<dbReference type="InterPro" id="IPR017850">
    <property type="entry name" value="Alkaline_phosphatase_core_sf"/>
</dbReference>
<dbReference type="GO" id="GO:0004065">
    <property type="term" value="F:arylsulfatase activity"/>
    <property type="evidence" value="ECO:0007669"/>
    <property type="project" value="TreeGrafter"/>
</dbReference>
<keyword evidence="7" id="KW-1185">Reference proteome</keyword>
<evidence type="ECO:0000256" key="1">
    <source>
        <dbReference type="ARBA" id="ARBA00008779"/>
    </source>
</evidence>
<dbReference type="GeneID" id="17281099"/>
<dbReference type="GO" id="GO:0046872">
    <property type="term" value="F:metal ion binding"/>
    <property type="evidence" value="ECO:0007669"/>
    <property type="project" value="UniProtKB-KW"/>
</dbReference>
<dbReference type="PaxDb" id="2903-EOD35829"/>
<dbReference type="EnsemblProtists" id="EOD35829">
    <property type="protein sequence ID" value="EOD35829"/>
    <property type="gene ID" value="EMIHUDRAFT_110584"/>
</dbReference>
<reference evidence="6" key="2">
    <citation type="submission" date="2024-10" db="UniProtKB">
        <authorList>
            <consortium name="EnsemblProtists"/>
        </authorList>
    </citation>
    <scope>IDENTIFICATION</scope>
</reference>
<dbReference type="PANTHER" id="PTHR42693:SF33">
    <property type="entry name" value="ARYLSULFATASE"/>
    <property type="match status" value="1"/>
</dbReference>
<dbReference type="Gene3D" id="3.40.720.10">
    <property type="entry name" value="Alkaline Phosphatase, subunit A"/>
    <property type="match status" value="1"/>
</dbReference>
<comment type="similarity">
    <text evidence="1">Belongs to the sulfatase family.</text>
</comment>
<dbReference type="Proteomes" id="UP000013827">
    <property type="component" value="Unassembled WGS sequence"/>
</dbReference>
<dbReference type="eggNOG" id="KOG3731">
    <property type="taxonomic scope" value="Eukaryota"/>
</dbReference>
<feature type="domain" description="Sulfatase N-terminal" evidence="5">
    <location>
        <begin position="11"/>
        <end position="375"/>
    </location>
</feature>
<proteinExistence type="inferred from homology"/>
<dbReference type="KEGG" id="ehx:EMIHUDRAFT_110584"/>
<dbReference type="InterPro" id="IPR024607">
    <property type="entry name" value="Sulfatase_CS"/>
</dbReference>
<dbReference type="STRING" id="2903.R1FQW3"/>
<evidence type="ECO:0000256" key="2">
    <source>
        <dbReference type="ARBA" id="ARBA00022723"/>
    </source>
</evidence>
<evidence type="ECO:0000313" key="7">
    <source>
        <dbReference type="Proteomes" id="UP000013827"/>
    </source>
</evidence>
<sequence length="502" mass="55503">MADQLRFDALSPVTPALHTPGFAALAREGVLFSRAYSSTPTCAPARAALLTGRSPWGHGLLGVGPIALSYPWEFPRTLASVGYQAAVVGKNNFGWNLSAGLEGGREHSHSYQSWQIYDGKTGQHDQYREYFAEQVGYRRDMANGSTPANVCWPTLDMNSWRGAAFACDEELHPTAWAGRKAVAFLRAHRDAGRLGRPPFLLKLSFHRPHSPYDPPQRLLDAVQYDAIPPPARSVDGWSAHFATCDQRGTAHKPFPDSWCGEMPAEEERLARRAYHASVRFVDEKISAVHEVLRTTGLLERTLWLFLSDHGDGQGDHFHWRKGYPYEFSAHIPMLLRWPEAWPPSLPPVRIPRGSTLDAVVELRDVAPTLVHAAGILPEAIGPAGIEGSSLLCLLSGNSTNAPPVSGGGWSAVVDGESLLKYVFNAQDGSEELFDLRADPKETINLATKPAHSRSVARLRAALVKQYQREGRGEGWVQMGKLVWPRRRQATGQNYPSQSRTRR</sequence>
<keyword evidence="2" id="KW-0479">Metal-binding</keyword>
<evidence type="ECO:0000256" key="3">
    <source>
        <dbReference type="ARBA" id="ARBA00022801"/>
    </source>
</evidence>
<organism evidence="6 7">
    <name type="scientific">Emiliania huxleyi (strain CCMP1516)</name>
    <dbReference type="NCBI Taxonomy" id="280463"/>
    <lineage>
        <taxon>Eukaryota</taxon>
        <taxon>Haptista</taxon>
        <taxon>Haptophyta</taxon>
        <taxon>Prymnesiophyceae</taxon>
        <taxon>Isochrysidales</taxon>
        <taxon>Noelaerhabdaceae</taxon>
        <taxon>Emiliania</taxon>
    </lineage>
</organism>
<accession>A0A0D3KJ94</accession>
<dbReference type="InterPro" id="IPR050738">
    <property type="entry name" value="Sulfatase"/>
</dbReference>
<protein>
    <recommendedName>
        <fullName evidence="5">Sulfatase N-terminal domain-containing protein</fullName>
    </recommendedName>
</protein>
<dbReference type="AlphaFoldDB" id="A0A0D3KJ94"/>
<keyword evidence="3" id="KW-0378">Hydrolase</keyword>
<dbReference type="PROSITE" id="PS00523">
    <property type="entry name" value="SULFATASE_1"/>
    <property type="match status" value="1"/>
</dbReference>
<evidence type="ECO:0000256" key="4">
    <source>
        <dbReference type="ARBA" id="ARBA00022837"/>
    </source>
</evidence>
<reference evidence="7" key="1">
    <citation type="journal article" date="2013" name="Nature">
        <title>Pan genome of the phytoplankton Emiliania underpins its global distribution.</title>
        <authorList>
            <person name="Read B.A."/>
            <person name="Kegel J."/>
            <person name="Klute M.J."/>
            <person name="Kuo A."/>
            <person name="Lefebvre S.C."/>
            <person name="Maumus F."/>
            <person name="Mayer C."/>
            <person name="Miller J."/>
            <person name="Monier A."/>
            <person name="Salamov A."/>
            <person name="Young J."/>
            <person name="Aguilar M."/>
            <person name="Claverie J.M."/>
            <person name="Frickenhaus S."/>
            <person name="Gonzalez K."/>
            <person name="Herman E.K."/>
            <person name="Lin Y.C."/>
            <person name="Napier J."/>
            <person name="Ogata H."/>
            <person name="Sarno A.F."/>
            <person name="Shmutz J."/>
            <person name="Schroeder D."/>
            <person name="de Vargas C."/>
            <person name="Verret F."/>
            <person name="von Dassow P."/>
            <person name="Valentin K."/>
            <person name="Van de Peer Y."/>
            <person name="Wheeler G."/>
            <person name="Dacks J.B."/>
            <person name="Delwiche C.F."/>
            <person name="Dyhrman S.T."/>
            <person name="Glockner G."/>
            <person name="John U."/>
            <person name="Richards T."/>
            <person name="Worden A.Z."/>
            <person name="Zhang X."/>
            <person name="Grigoriev I.V."/>
            <person name="Allen A.E."/>
            <person name="Bidle K."/>
            <person name="Borodovsky M."/>
            <person name="Bowler C."/>
            <person name="Brownlee C."/>
            <person name="Cock J.M."/>
            <person name="Elias M."/>
            <person name="Gladyshev V.N."/>
            <person name="Groth M."/>
            <person name="Guda C."/>
            <person name="Hadaegh A."/>
            <person name="Iglesias-Rodriguez M.D."/>
            <person name="Jenkins J."/>
            <person name="Jones B.M."/>
            <person name="Lawson T."/>
            <person name="Leese F."/>
            <person name="Lindquist E."/>
            <person name="Lobanov A."/>
            <person name="Lomsadze A."/>
            <person name="Malik S.B."/>
            <person name="Marsh M.E."/>
            <person name="Mackinder L."/>
            <person name="Mock T."/>
            <person name="Mueller-Roeber B."/>
            <person name="Pagarete A."/>
            <person name="Parker M."/>
            <person name="Probert I."/>
            <person name="Quesneville H."/>
            <person name="Raines C."/>
            <person name="Rensing S.A."/>
            <person name="Riano-Pachon D.M."/>
            <person name="Richier S."/>
            <person name="Rokitta S."/>
            <person name="Shiraiwa Y."/>
            <person name="Soanes D.M."/>
            <person name="van der Giezen M."/>
            <person name="Wahlund T.M."/>
            <person name="Williams B."/>
            <person name="Wilson W."/>
            <person name="Wolfe G."/>
            <person name="Wurch L.L."/>
        </authorList>
    </citation>
    <scope>NUCLEOTIDE SEQUENCE</scope>
</reference>
<keyword evidence="4" id="KW-0106">Calcium</keyword>
<dbReference type="RefSeq" id="XP_005788258.1">
    <property type="nucleotide sequence ID" value="XM_005788201.1"/>
</dbReference>
<evidence type="ECO:0000313" key="6">
    <source>
        <dbReference type="EnsemblProtists" id="EOD35829"/>
    </source>
</evidence>
<dbReference type="HOGENOM" id="CLU_006332_9_2_1"/>
<dbReference type="PANTHER" id="PTHR42693">
    <property type="entry name" value="ARYLSULFATASE FAMILY MEMBER"/>
    <property type="match status" value="1"/>
</dbReference>
<dbReference type="OMA" id="ANIMFID"/>
<dbReference type="Pfam" id="PF00884">
    <property type="entry name" value="Sulfatase"/>
    <property type="match status" value="1"/>
</dbReference>
<dbReference type="SUPFAM" id="SSF53649">
    <property type="entry name" value="Alkaline phosphatase-like"/>
    <property type="match status" value="1"/>
</dbReference>
<name>A0A0D3KJ94_EMIH1</name>